<dbReference type="OrthoDB" id="433681at2"/>
<dbReference type="CDD" id="cd03801">
    <property type="entry name" value="GT4_PimA-like"/>
    <property type="match status" value="1"/>
</dbReference>
<organism evidence="3 4">
    <name type="scientific">Caenimonas koreensis DSM 17982</name>
    <dbReference type="NCBI Taxonomy" id="1121255"/>
    <lineage>
        <taxon>Bacteria</taxon>
        <taxon>Pseudomonadati</taxon>
        <taxon>Pseudomonadota</taxon>
        <taxon>Betaproteobacteria</taxon>
        <taxon>Burkholderiales</taxon>
        <taxon>Comamonadaceae</taxon>
        <taxon>Caenimonas</taxon>
    </lineage>
</organism>
<dbReference type="SUPFAM" id="SSF53756">
    <property type="entry name" value="UDP-Glycosyltransferase/glycogen phosphorylase"/>
    <property type="match status" value="1"/>
</dbReference>
<dbReference type="Gene3D" id="3.40.50.2000">
    <property type="entry name" value="Glycogen Phosphorylase B"/>
    <property type="match status" value="2"/>
</dbReference>
<dbReference type="Pfam" id="PF13439">
    <property type="entry name" value="Glyco_transf_4"/>
    <property type="match status" value="1"/>
</dbReference>
<evidence type="ECO:0000259" key="1">
    <source>
        <dbReference type="Pfam" id="PF00534"/>
    </source>
</evidence>
<keyword evidence="4" id="KW-1185">Reference proteome</keyword>
<proteinExistence type="predicted"/>
<dbReference type="InterPro" id="IPR050194">
    <property type="entry name" value="Glycosyltransferase_grp1"/>
</dbReference>
<keyword evidence="3" id="KW-0808">Transferase</keyword>
<name>A0A844B666_9BURK</name>
<dbReference type="GO" id="GO:0016757">
    <property type="term" value="F:glycosyltransferase activity"/>
    <property type="evidence" value="ECO:0007669"/>
    <property type="project" value="InterPro"/>
</dbReference>
<comment type="caution">
    <text evidence="3">The sequence shown here is derived from an EMBL/GenBank/DDBJ whole genome shotgun (WGS) entry which is preliminary data.</text>
</comment>
<dbReference type="Proteomes" id="UP000487350">
    <property type="component" value="Unassembled WGS sequence"/>
</dbReference>
<protein>
    <submittedName>
        <fullName evidence="3">Glycosyltransferase</fullName>
    </submittedName>
</protein>
<sequence length="398" mass="42664">MSDGRRTIVIVSPDLGAGGSVSDIAMRHARELAANHRVILMSRSAPQAVPARVEMITVVARRWNWLRRFCHVPNEVSFALAVRQALLRLHEHSPIDIVWCHSHATAALSAAPLRRLGVQSFMTAHGDIFDRPAGTYSSELAWFYRQVTPAAYRLSDRVQVLSPAMRDRAIASGAAPARIHVIPNGLDAAEIGVPADTPPRPAESFLPGHRLRLLFVGNLLHVKGPDVLLHAVRILRDGAAGSLDASACFVGGGPSGELEKLAAQLRLGDHVRFLGSQPRTALGPHYANCDIVCIPSRSEPLSLAALEAMMCGAPVVASRTGGLVTVVTDGVTGCLANPGDPQDLARAIRQAASSREHLAQMGLHGFEKVRREYSWPQVAAQLQAMVDGASNDSPIRAC</sequence>
<dbReference type="PANTHER" id="PTHR45947">
    <property type="entry name" value="SULFOQUINOVOSYL TRANSFERASE SQD2"/>
    <property type="match status" value="1"/>
</dbReference>
<dbReference type="PANTHER" id="PTHR45947:SF3">
    <property type="entry name" value="SULFOQUINOVOSYL TRANSFERASE SQD2"/>
    <property type="match status" value="1"/>
</dbReference>
<reference evidence="3 4" key="1">
    <citation type="submission" date="2019-11" db="EMBL/GenBank/DDBJ databases">
        <title>Caenimonas koreensis gen. nov., sp. nov., isolated from activated sludge.</title>
        <authorList>
            <person name="Seung H.R."/>
        </authorList>
    </citation>
    <scope>NUCLEOTIDE SEQUENCE [LARGE SCALE GENOMIC DNA]</scope>
    <source>
        <strain evidence="3 4">EMB320</strain>
    </source>
</reference>
<evidence type="ECO:0000259" key="2">
    <source>
        <dbReference type="Pfam" id="PF13439"/>
    </source>
</evidence>
<gene>
    <name evidence="3" type="ORF">GHT07_06085</name>
</gene>
<dbReference type="RefSeq" id="WP_153584172.1">
    <property type="nucleotide sequence ID" value="NZ_WJBU01000005.1"/>
</dbReference>
<dbReference type="Pfam" id="PF00534">
    <property type="entry name" value="Glycos_transf_1"/>
    <property type="match status" value="1"/>
</dbReference>
<evidence type="ECO:0000313" key="3">
    <source>
        <dbReference type="EMBL" id="MRD46836.1"/>
    </source>
</evidence>
<feature type="domain" description="Glycosyltransferase subfamily 4-like N-terminal" evidence="2">
    <location>
        <begin position="26"/>
        <end position="189"/>
    </location>
</feature>
<dbReference type="InterPro" id="IPR028098">
    <property type="entry name" value="Glyco_trans_4-like_N"/>
</dbReference>
<feature type="domain" description="Glycosyl transferase family 1" evidence="1">
    <location>
        <begin position="205"/>
        <end position="362"/>
    </location>
</feature>
<dbReference type="InterPro" id="IPR001296">
    <property type="entry name" value="Glyco_trans_1"/>
</dbReference>
<evidence type="ECO:0000313" key="4">
    <source>
        <dbReference type="Proteomes" id="UP000487350"/>
    </source>
</evidence>
<dbReference type="AlphaFoldDB" id="A0A844B666"/>
<accession>A0A844B666</accession>
<dbReference type="EMBL" id="WJBU01000005">
    <property type="protein sequence ID" value="MRD46836.1"/>
    <property type="molecule type" value="Genomic_DNA"/>
</dbReference>